<dbReference type="Pfam" id="PF25592">
    <property type="entry name" value="DUF7937"/>
    <property type="match status" value="1"/>
</dbReference>
<dbReference type="InterPro" id="IPR057697">
    <property type="entry name" value="DUF7937"/>
</dbReference>
<evidence type="ECO:0000259" key="4">
    <source>
        <dbReference type="Pfam" id="PF25592"/>
    </source>
</evidence>
<sequence length="689" mass="71687">MSYEGQAPPPGGFPPNGEPQQSPQVPGEGAQGGQAPQGGYGQPAQYPQQPQQGGYAPAPGQYAAQPGQYAPQPGQQGYVPQQGQYAQGQYPQAPTAPRPNPFTGIPVSDFVRDGLAALLLLVSFALPVTFGRGYEGIGDRFHYVVTLVTILSVLSLALPYLARASVFPPSWTVHTTRLVRMLANAPYVVVVLVYVVLDAVTSDETTGVGTIFALGLAGAILAAQPRQCEMGPEDLDRGVSKLWWTITAAIGAFIALTYLVSFVLFLIDVGDYSDFYGGVAVVGTILAWLFAVAFSLWAIYGTVIQRSPSWRLVLIGLGTILVCVFVFGAGDGSSLLKLESLRNTGGTFLFPLSLQDGLGAIFVPAAAAAAAAPATLRALTREPRAKTWISTAVHGFDYLALVGAATVVSTAMWFFFDKIERPTGVVVTTIILGVLITGAAVYARLALAKDPASNRILALGAAGGAFVLGLVIVIMVPSDTILTGKYITVGHLLLAFGLPALIAIALTAPKEVREYFAANRPAPRGVNNAAYQWSAPPVQAPGYQYPGQQGAPAPYGSAPVAQQPYGAPVQAAPWQTQASSPAQAPAPTYPGQQAPQQEQAPAAPQPVAPQPVAAQPEAPAAEAPTSSGFTAAQALDPGTPGAVLAQIVQDAPELRAQVAANPSTYPALLGWLGQLGDPEVDAALRNRQG</sequence>
<accession>A0A1G6RZI8</accession>
<gene>
    <name evidence="5" type="ORF">SAMN05216410_2826</name>
</gene>
<feature type="transmembrane region" description="Helical" evidence="2">
    <location>
        <begin position="357"/>
        <end position="376"/>
    </location>
</feature>
<dbReference type="Pfam" id="PF25591">
    <property type="entry name" value="LRV_2"/>
    <property type="match status" value="1"/>
</dbReference>
<feature type="transmembrane region" description="Helical" evidence="2">
    <location>
        <begin position="243"/>
        <end position="267"/>
    </location>
</feature>
<feature type="domain" description="Leucine rich repeat variant" evidence="3">
    <location>
        <begin position="629"/>
        <end position="688"/>
    </location>
</feature>
<dbReference type="AlphaFoldDB" id="A0A1G6RZI8"/>
<evidence type="ECO:0000256" key="2">
    <source>
        <dbReference type="SAM" id="Phobius"/>
    </source>
</evidence>
<keyword evidence="6" id="KW-1185">Reference proteome</keyword>
<feature type="transmembrane region" description="Helical" evidence="2">
    <location>
        <begin position="279"/>
        <end position="300"/>
    </location>
</feature>
<dbReference type="InterPro" id="IPR057893">
    <property type="entry name" value="LRV_2"/>
</dbReference>
<feature type="region of interest" description="Disordered" evidence="1">
    <location>
        <begin position="567"/>
        <end position="635"/>
    </location>
</feature>
<dbReference type="EMBL" id="FMYH01000005">
    <property type="protein sequence ID" value="SDD10019.1"/>
    <property type="molecule type" value="Genomic_DNA"/>
</dbReference>
<feature type="region of interest" description="Disordered" evidence="1">
    <location>
        <begin position="1"/>
        <end position="101"/>
    </location>
</feature>
<name>A0A1G6RZI8_9MICO</name>
<feature type="domain" description="DUF7937" evidence="4">
    <location>
        <begin position="109"/>
        <end position="515"/>
    </location>
</feature>
<dbReference type="OrthoDB" id="5179995at2"/>
<keyword evidence="2" id="KW-1133">Transmembrane helix</keyword>
<evidence type="ECO:0000259" key="3">
    <source>
        <dbReference type="Pfam" id="PF25591"/>
    </source>
</evidence>
<keyword evidence="2" id="KW-0472">Membrane</keyword>
<feature type="transmembrane region" description="Helical" evidence="2">
    <location>
        <begin position="422"/>
        <end position="444"/>
    </location>
</feature>
<feature type="transmembrane region" description="Helical" evidence="2">
    <location>
        <begin position="312"/>
        <end position="330"/>
    </location>
</feature>
<feature type="transmembrane region" description="Helical" evidence="2">
    <location>
        <begin position="140"/>
        <end position="161"/>
    </location>
</feature>
<feature type="transmembrane region" description="Helical" evidence="2">
    <location>
        <begin position="115"/>
        <end position="134"/>
    </location>
</feature>
<feature type="transmembrane region" description="Helical" evidence="2">
    <location>
        <begin position="488"/>
        <end position="508"/>
    </location>
</feature>
<dbReference type="STRING" id="1814289.SAMN05216410_2826"/>
<feature type="compositionally biased region" description="Low complexity" evidence="1">
    <location>
        <begin position="42"/>
        <end position="93"/>
    </location>
</feature>
<evidence type="ECO:0000256" key="1">
    <source>
        <dbReference type="SAM" id="MobiDB-lite"/>
    </source>
</evidence>
<feature type="compositionally biased region" description="Pro residues" evidence="1">
    <location>
        <begin position="7"/>
        <end position="17"/>
    </location>
</feature>
<feature type="compositionally biased region" description="Low complexity" evidence="1">
    <location>
        <begin position="18"/>
        <end position="28"/>
    </location>
</feature>
<feature type="transmembrane region" description="Helical" evidence="2">
    <location>
        <begin position="396"/>
        <end position="416"/>
    </location>
</feature>
<dbReference type="Proteomes" id="UP000199039">
    <property type="component" value="Unassembled WGS sequence"/>
</dbReference>
<feature type="transmembrane region" description="Helical" evidence="2">
    <location>
        <begin position="182"/>
        <end position="200"/>
    </location>
</feature>
<keyword evidence="2" id="KW-0812">Transmembrane</keyword>
<feature type="transmembrane region" description="Helical" evidence="2">
    <location>
        <begin position="456"/>
        <end position="476"/>
    </location>
</feature>
<protein>
    <submittedName>
        <fullName evidence="5">Uncharacterized protein</fullName>
    </submittedName>
</protein>
<reference evidence="5 6" key="1">
    <citation type="submission" date="2016-09" db="EMBL/GenBank/DDBJ databases">
        <authorList>
            <person name="Capua I."/>
            <person name="De Benedictis P."/>
            <person name="Joannis T."/>
            <person name="Lombin L.H."/>
            <person name="Cattoli G."/>
        </authorList>
    </citation>
    <scope>NUCLEOTIDE SEQUENCE [LARGE SCALE GENOMIC DNA]</scope>
    <source>
        <strain evidence="5 6">ISLP-3</strain>
    </source>
</reference>
<evidence type="ECO:0000313" key="6">
    <source>
        <dbReference type="Proteomes" id="UP000199039"/>
    </source>
</evidence>
<feature type="transmembrane region" description="Helical" evidence="2">
    <location>
        <begin position="206"/>
        <end position="223"/>
    </location>
</feature>
<feature type="compositionally biased region" description="Low complexity" evidence="1">
    <location>
        <begin position="570"/>
        <end position="602"/>
    </location>
</feature>
<organism evidence="5 6">
    <name type="scientific">Sanguibacter gelidistatuariae</name>
    <dbReference type="NCBI Taxonomy" id="1814289"/>
    <lineage>
        <taxon>Bacteria</taxon>
        <taxon>Bacillati</taxon>
        <taxon>Actinomycetota</taxon>
        <taxon>Actinomycetes</taxon>
        <taxon>Micrococcales</taxon>
        <taxon>Sanguibacteraceae</taxon>
        <taxon>Sanguibacter</taxon>
    </lineage>
</organism>
<evidence type="ECO:0000313" key="5">
    <source>
        <dbReference type="EMBL" id="SDD10019.1"/>
    </source>
</evidence>
<feature type="compositionally biased region" description="Low complexity" evidence="1">
    <location>
        <begin position="610"/>
        <end position="624"/>
    </location>
</feature>
<proteinExistence type="predicted"/>
<feature type="compositionally biased region" description="Gly residues" evidence="1">
    <location>
        <begin position="29"/>
        <end position="41"/>
    </location>
</feature>
<dbReference type="RefSeq" id="WP_093184137.1">
    <property type="nucleotide sequence ID" value="NZ_FMYH01000005.1"/>
</dbReference>